<dbReference type="EMBL" id="FO082052">
    <property type="protein sequence ID" value="CCE80860.1"/>
    <property type="molecule type" value="Genomic_DNA"/>
</dbReference>
<proteinExistence type="predicted"/>
<evidence type="ECO:0000313" key="3">
    <source>
        <dbReference type="Proteomes" id="UP000005222"/>
    </source>
</evidence>
<organism evidence="1 3">
    <name type="scientific">Pichia sorbitophila (strain ATCC MYA-4447 / BCRC 22081 / CBS 7064 / NBRC 10061 / NRRL Y-12695)</name>
    <name type="common">Hybrid yeast</name>
    <dbReference type="NCBI Taxonomy" id="559304"/>
    <lineage>
        <taxon>Eukaryota</taxon>
        <taxon>Fungi</taxon>
        <taxon>Dikarya</taxon>
        <taxon>Ascomycota</taxon>
        <taxon>Saccharomycotina</taxon>
        <taxon>Pichiomycetes</taxon>
        <taxon>Debaryomycetaceae</taxon>
        <taxon>Millerozyma</taxon>
    </lineage>
</organism>
<reference evidence="1" key="1">
    <citation type="submission" date="2011-10" db="EMBL/GenBank/DDBJ databases">
        <authorList>
            <person name="Genoscope - CEA"/>
        </authorList>
    </citation>
    <scope>NUCLEOTIDE SEQUENCE</scope>
</reference>
<dbReference type="HOGENOM" id="CLU_1928381_0_0_1"/>
<name>G8YIF0_PICSO</name>
<reference evidence="3" key="2">
    <citation type="journal article" date="2012" name="G3 (Bethesda)">
        <title>Pichia sorbitophila, an interspecies yeast hybrid reveals early steps of genome resolution following polyploidization.</title>
        <authorList>
            <person name="Leh Louis V."/>
            <person name="Despons L."/>
            <person name="Friedrich A."/>
            <person name="Martin T."/>
            <person name="Durrens P."/>
            <person name="Casaregola S."/>
            <person name="Neuveglise C."/>
            <person name="Fairhead C."/>
            <person name="Marck C."/>
            <person name="Cruz J.A."/>
            <person name="Straub M.L."/>
            <person name="Kugler V."/>
            <person name="Sacerdot C."/>
            <person name="Uzunov Z."/>
            <person name="Thierry A."/>
            <person name="Weiss S."/>
            <person name="Bleykasten C."/>
            <person name="De Montigny J."/>
            <person name="Jacques N."/>
            <person name="Jung P."/>
            <person name="Lemaire M."/>
            <person name="Mallet S."/>
            <person name="Morel G."/>
            <person name="Richard G.F."/>
            <person name="Sarkar A."/>
            <person name="Savel G."/>
            <person name="Schacherer J."/>
            <person name="Seret M.L."/>
            <person name="Talla E."/>
            <person name="Samson G."/>
            <person name="Jubin C."/>
            <person name="Poulain J."/>
            <person name="Vacherie B."/>
            <person name="Barbe V."/>
            <person name="Pelletier E."/>
            <person name="Sherman D.J."/>
            <person name="Westhof E."/>
            <person name="Weissenbach J."/>
            <person name="Baret P.V."/>
            <person name="Wincker P."/>
            <person name="Gaillardin C."/>
            <person name="Dujon B."/>
            <person name="Souciet J.L."/>
        </authorList>
    </citation>
    <scope>NUCLEOTIDE SEQUENCE [LARGE SCALE GENOMIC DNA]</scope>
    <source>
        <strain evidence="3">ATCC MYA-4447 / BCRC 22081 / CBS 7064 / NBRC 10061 / NRRL Y-12695</strain>
    </source>
</reference>
<accession>G8YIF0</accession>
<dbReference type="Proteomes" id="UP000005222">
    <property type="component" value="Chromosome G"/>
</dbReference>
<protein>
    <submittedName>
        <fullName evidence="1">Piso0_003193 protein</fullName>
    </submittedName>
</protein>
<dbReference type="EMBL" id="FO082053">
    <property type="protein sequence ID" value="CCE80095.1"/>
    <property type="molecule type" value="Genomic_DNA"/>
</dbReference>
<evidence type="ECO:0000313" key="1">
    <source>
        <dbReference type="EMBL" id="CCE80095.1"/>
    </source>
</evidence>
<dbReference type="AlphaFoldDB" id="G8YIF0"/>
<evidence type="ECO:0000313" key="2">
    <source>
        <dbReference type="EMBL" id="CCE80860.1"/>
    </source>
</evidence>
<sequence>MIEAGRGIHARLFKANRLKGHQTEKIRGMSISGISMSSDDRWRPRYNAICVNVAVGGRQCWLIAAFNFCLTLAIVLVRPPRRWANTPSRRMRHLLQYRGCFLVIVTSIRREPVSWQKSSTAQRQKDKGVIR</sequence>
<dbReference type="InParanoid" id="G8YIF0"/>
<keyword evidence="3" id="KW-1185">Reference proteome</keyword>
<dbReference type="Proteomes" id="UP000005222">
    <property type="component" value="Chromosome H"/>
</dbReference>
<gene>
    <name evidence="1" type="primary">Piso0_003193</name>
    <name evidence="1" type="ORF">GNLVRS01_PISO0G06936g</name>
    <name evidence="2" type="ORF">GNLVRS01_PISO0H06937g</name>
</gene>